<organism evidence="2">
    <name type="scientific">uncultured Sphingomonas sp</name>
    <dbReference type="NCBI Taxonomy" id="158754"/>
    <lineage>
        <taxon>Bacteria</taxon>
        <taxon>Pseudomonadati</taxon>
        <taxon>Pseudomonadota</taxon>
        <taxon>Alphaproteobacteria</taxon>
        <taxon>Sphingomonadales</taxon>
        <taxon>Sphingomonadaceae</taxon>
        <taxon>Sphingomonas</taxon>
        <taxon>environmental samples</taxon>
    </lineage>
</organism>
<accession>A0A6J4SXF9</accession>
<gene>
    <name evidence="2" type="ORF">AVDCRST_MAG62-319</name>
</gene>
<evidence type="ECO:0000256" key="1">
    <source>
        <dbReference type="SAM" id="MobiDB-lite"/>
    </source>
</evidence>
<feature type="non-terminal residue" evidence="2">
    <location>
        <position position="64"/>
    </location>
</feature>
<feature type="compositionally biased region" description="Low complexity" evidence="1">
    <location>
        <begin position="37"/>
        <end position="47"/>
    </location>
</feature>
<dbReference type="EMBL" id="CADCWB010000043">
    <property type="protein sequence ID" value="CAA9507576.1"/>
    <property type="molecule type" value="Genomic_DNA"/>
</dbReference>
<sequence>WPRAATSIIGTWSSSASSSSARSCCGRSSATRRTRSTRTSPSAAPARFTRKSSACTRTIETAAS</sequence>
<reference evidence="2" key="1">
    <citation type="submission" date="2020-02" db="EMBL/GenBank/DDBJ databases">
        <authorList>
            <person name="Meier V. D."/>
        </authorList>
    </citation>
    <scope>NUCLEOTIDE SEQUENCE</scope>
    <source>
        <strain evidence="2">AVDCRST_MAG62</strain>
    </source>
</reference>
<feature type="non-terminal residue" evidence="2">
    <location>
        <position position="1"/>
    </location>
</feature>
<name>A0A6J4SXF9_9SPHN</name>
<protein>
    <submittedName>
        <fullName evidence="2">Uncharacterized protein</fullName>
    </submittedName>
</protein>
<dbReference type="AlphaFoldDB" id="A0A6J4SXF9"/>
<proteinExistence type="predicted"/>
<feature type="region of interest" description="Disordered" evidence="1">
    <location>
        <begin position="1"/>
        <end position="55"/>
    </location>
</feature>
<feature type="compositionally biased region" description="Low complexity" evidence="1">
    <location>
        <begin position="1"/>
        <end position="29"/>
    </location>
</feature>
<evidence type="ECO:0000313" key="2">
    <source>
        <dbReference type="EMBL" id="CAA9507576.1"/>
    </source>
</evidence>